<dbReference type="EMBL" id="JACDUH010000002">
    <property type="protein sequence ID" value="MBA2851449.1"/>
    <property type="molecule type" value="Genomic_DNA"/>
</dbReference>
<gene>
    <name evidence="1" type="ORF">HNP86_001602</name>
</gene>
<proteinExistence type="predicted"/>
<accession>A0A7J9NUU3</accession>
<dbReference type="AlphaFoldDB" id="A0A7J9NUU3"/>
<evidence type="ECO:0008006" key="3">
    <source>
        <dbReference type="Google" id="ProtNLM"/>
    </source>
</evidence>
<dbReference type="PROSITE" id="PS51257">
    <property type="entry name" value="PROKAR_LIPOPROTEIN"/>
    <property type="match status" value="1"/>
</dbReference>
<name>A0A7J9NUU3_METMI</name>
<dbReference type="Proteomes" id="UP000564425">
    <property type="component" value="Unassembled WGS sequence"/>
</dbReference>
<sequence>MKKLILLISILTLFSGCVTVNVNVPDSDLAEKVVDIVNNSNNVQEKTVQNSLEESNILVSTQDTKKYPWNAPVFEDRFRLNLYAINFINATYFDLTFGDHGQRYYENELYDINESPKKLTYVSIKYEDGTIRYFATESYNPVVVQDTEVYMGRSIEYADEGNFRKADYWALVALKYNDSQKEKIQLMRTGYLINLYEIDEALKCAEMARNDPECVELADKFIVEIENFQDSL</sequence>
<evidence type="ECO:0000313" key="2">
    <source>
        <dbReference type="Proteomes" id="UP000564425"/>
    </source>
</evidence>
<reference evidence="1 2" key="1">
    <citation type="submission" date="2020-07" db="EMBL/GenBank/DDBJ databases">
        <title>Genomic Encyclopedia of Type Strains, Phase IV (KMG-V): Genome sequencing to study the core and pangenomes of soil and plant-associated prokaryotes.</title>
        <authorList>
            <person name="Whitman W."/>
        </authorList>
    </citation>
    <scope>NUCLEOTIDE SEQUENCE [LARGE SCALE GENOMIC DNA]</scope>
    <source>
        <strain evidence="1 2">A1</strain>
    </source>
</reference>
<organism evidence="1 2">
    <name type="scientific">Methanococcus maripaludis</name>
    <name type="common">Methanococcus deltae</name>
    <dbReference type="NCBI Taxonomy" id="39152"/>
    <lineage>
        <taxon>Archaea</taxon>
        <taxon>Methanobacteriati</taxon>
        <taxon>Methanobacteriota</taxon>
        <taxon>Methanomada group</taxon>
        <taxon>Methanococci</taxon>
        <taxon>Methanococcales</taxon>
        <taxon>Methanococcaceae</taxon>
        <taxon>Methanococcus</taxon>
    </lineage>
</organism>
<dbReference type="RefSeq" id="WP_181501274.1">
    <property type="nucleotide sequence ID" value="NZ_JACDUH010000002.1"/>
</dbReference>
<comment type="caution">
    <text evidence="1">The sequence shown here is derived from an EMBL/GenBank/DDBJ whole genome shotgun (WGS) entry which is preliminary data.</text>
</comment>
<evidence type="ECO:0000313" key="1">
    <source>
        <dbReference type="EMBL" id="MBA2851449.1"/>
    </source>
</evidence>
<protein>
    <recommendedName>
        <fullName evidence="3">Lipoprotein</fullName>
    </recommendedName>
</protein>